<dbReference type="Pfam" id="PF00753">
    <property type="entry name" value="Lactamase_B"/>
    <property type="match status" value="1"/>
</dbReference>
<comment type="function">
    <text evidence="2">Counteracts the endogenous Pycsar antiviral defense system. Phosphodiesterase that enables metal-dependent hydrolysis of host cyclic nucleotide Pycsar defense signals such as cCMP and cUMP.</text>
</comment>
<dbReference type="InterPro" id="IPR052159">
    <property type="entry name" value="Competence_DNA_uptake"/>
</dbReference>
<dbReference type="InterPro" id="IPR001279">
    <property type="entry name" value="Metallo-B-lactamas"/>
</dbReference>
<dbReference type="AlphaFoldDB" id="A0A172TG55"/>
<evidence type="ECO:0000313" key="5">
    <source>
        <dbReference type="EMBL" id="ANE45916.1"/>
    </source>
</evidence>
<reference evidence="5 6" key="1">
    <citation type="submission" date="2015-01" db="EMBL/GenBank/DDBJ databases">
        <title>Paenibacillus swuensis/DY6/whole genome sequencing.</title>
        <authorList>
            <person name="Kim M.K."/>
            <person name="Srinivasan S."/>
            <person name="Lee J.-J."/>
        </authorList>
    </citation>
    <scope>NUCLEOTIDE SEQUENCE [LARGE SCALE GENOMIC DNA]</scope>
    <source>
        <strain evidence="5 6">DY6</strain>
    </source>
</reference>
<gene>
    <name evidence="5" type="ORF">SY83_06000</name>
</gene>
<dbReference type="SUPFAM" id="SSF56281">
    <property type="entry name" value="Metallo-hydrolase/oxidoreductase"/>
    <property type="match status" value="1"/>
</dbReference>
<proteinExistence type="predicted"/>
<organism evidence="5 6">
    <name type="scientific">Paenibacillus swuensis</name>
    <dbReference type="NCBI Taxonomy" id="1178515"/>
    <lineage>
        <taxon>Bacteria</taxon>
        <taxon>Bacillati</taxon>
        <taxon>Bacillota</taxon>
        <taxon>Bacilli</taxon>
        <taxon>Bacillales</taxon>
        <taxon>Paenibacillaceae</taxon>
        <taxon>Paenibacillus</taxon>
    </lineage>
</organism>
<dbReference type="PATRIC" id="fig|1178515.4.peg.1199"/>
<dbReference type="EMBL" id="CP011388">
    <property type="protein sequence ID" value="ANE45916.1"/>
    <property type="molecule type" value="Genomic_DNA"/>
</dbReference>
<sequence length="306" mass="33660">MTMKRFRKSGLVSLFALALLVTAFLYIAPNRGFAVGPSLKVHVLGVTGDAILVQLPNNKIMLVDSGIAEEESIVLQKIQDLGVTRIDYLVATHMHLDHIGNHSEIINQFDIGQIFFPGDGAPDTSPDYIAMQTAASAKGITIEKKVANDYLFPTTTVNGYSLSAKVLSPRTGVVLNASGTGNTANSYSLVFSLKYNNKGILFTGDALNDTLNDLRLNHGLNDNHILKAGHHGYNDSNSNTFLDYVFAKQTHKVIITQISNDLTNSGQLKARLNTRYPDVEYWSTKYRPDVWFETDGGNWVSSQPHE</sequence>
<comment type="catalytic activity">
    <reaction evidence="3">
        <text>3',5'-cyclic UMP + H2O = UMP + H(+)</text>
        <dbReference type="Rhea" id="RHEA:70575"/>
        <dbReference type="ChEBI" id="CHEBI:15377"/>
        <dbReference type="ChEBI" id="CHEBI:15378"/>
        <dbReference type="ChEBI" id="CHEBI:57865"/>
        <dbReference type="ChEBI" id="CHEBI:184387"/>
    </reaction>
    <physiologicalReaction direction="left-to-right" evidence="3">
        <dbReference type="Rhea" id="RHEA:70576"/>
    </physiologicalReaction>
</comment>
<dbReference type="PANTHER" id="PTHR30619:SF1">
    <property type="entry name" value="RECOMBINATION PROTEIN 2"/>
    <property type="match status" value="1"/>
</dbReference>
<evidence type="ECO:0000256" key="3">
    <source>
        <dbReference type="ARBA" id="ARBA00048505"/>
    </source>
</evidence>
<evidence type="ECO:0000256" key="2">
    <source>
        <dbReference type="ARBA" id="ARBA00034301"/>
    </source>
</evidence>
<dbReference type="KEGG" id="pswu:SY83_06000"/>
<evidence type="ECO:0000259" key="4">
    <source>
        <dbReference type="SMART" id="SM00849"/>
    </source>
</evidence>
<dbReference type="PANTHER" id="PTHR30619">
    <property type="entry name" value="DNA INTERNALIZATION/COMPETENCE PROTEIN COMEC/REC2"/>
    <property type="match status" value="1"/>
</dbReference>
<dbReference type="CDD" id="cd07731">
    <property type="entry name" value="ComA-like_MBL-fold"/>
    <property type="match status" value="1"/>
</dbReference>
<name>A0A172TG55_9BACL</name>
<dbReference type="Gene3D" id="3.60.15.10">
    <property type="entry name" value="Ribonuclease Z/Hydroxyacylglutathione hydrolase-like"/>
    <property type="match status" value="1"/>
</dbReference>
<feature type="domain" description="Metallo-beta-lactamase" evidence="4">
    <location>
        <begin position="47"/>
        <end position="258"/>
    </location>
</feature>
<evidence type="ECO:0000313" key="6">
    <source>
        <dbReference type="Proteomes" id="UP000076927"/>
    </source>
</evidence>
<keyword evidence="6" id="KW-1185">Reference proteome</keyword>
<dbReference type="Proteomes" id="UP000076927">
    <property type="component" value="Chromosome"/>
</dbReference>
<dbReference type="InterPro" id="IPR036866">
    <property type="entry name" value="RibonucZ/Hydroxyglut_hydro"/>
</dbReference>
<protein>
    <recommendedName>
        <fullName evidence="4">Metallo-beta-lactamase domain-containing protein</fullName>
    </recommendedName>
</protein>
<dbReference type="STRING" id="1178515.SY83_06000"/>
<dbReference type="SMART" id="SM00849">
    <property type="entry name" value="Lactamase_B"/>
    <property type="match status" value="1"/>
</dbReference>
<dbReference type="InterPro" id="IPR035681">
    <property type="entry name" value="ComA-like_MBL"/>
</dbReference>
<dbReference type="RefSeq" id="WP_068605179.1">
    <property type="nucleotide sequence ID" value="NZ_CP011388.1"/>
</dbReference>
<evidence type="ECO:0000256" key="1">
    <source>
        <dbReference type="ARBA" id="ARBA00034221"/>
    </source>
</evidence>
<comment type="catalytic activity">
    <reaction evidence="1">
        <text>3',5'-cyclic CMP + H2O = CMP + H(+)</text>
        <dbReference type="Rhea" id="RHEA:72675"/>
        <dbReference type="ChEBI" id="CHEBI:15377"/>
        <dbReference type="ChEBI" id="CHEBI:15378"/>
        <dbReference type="ChEBI" id="CHEBI:58003"/>
        <dbReference type="ChEBI" id="CHEBI:60377"/>
    </reaction>
    <physiologicalReaction direction="left-to-right" evidence="1">
        <dbReference type="Rhea" id="RHEA:72676"/>
    </physiologicalReaction>
</comment>
<accession>A0A172TG55</accession>